<reference evidence="2" key="2">
    <citation type="submission" date="2024-01" db="EMBL/GenBank/DDBJ databases">
        <authorList>
            <person name="Junaid A."/>
            <person name="Bhatia S."/>
        </authorList>
    </citation>
    <scope>NUCLEOTIDE SEQUENCE</scope>
    <source>
        <strain evidence="2">Urdbean</strain>
        <tissue evidence="2">Leaf</tissue>
    </source>
</reference>
<dbReference type="AlphaFoldDB" id="A0AAQ3SCK8"/>
<sequence>MEVSASATNPMKIGEISVISIHEMNAVYEGMLPYKYRGIAMFYRHSTVFCRIDRQNPHRLELLSHCKMSSQNRIRDVLAPITRPPSDSSKSKTSSSGTITIQNALIHTTRPPPKNSTSKPSTTRPN</sequence>
<protein>
    <submittedName>
        <fullName evidence="2">Uncharacterized protein</fullName>
    </submittedName>
</protein>
<gene>
    <name evidence="2" type="ORF">V8G54_002470</name>
    <name evidence="3" type="ORF">V8G54_003264</name>
</gene>
<dbReference type="EMBL" id="CP144700">
    <property type="protein sequence ID" value="WVZ23926.1"/>
    <property type="molecule type" value="Genomic_DNA"/>
</dbReference>
<evidence type="ECO:0000313" key="3">
    <source>
        <dbReference type="EMBL" id="WVZ24720.1"/>
    </source>
</evidence>
<dbReference type="Proteomes" id="UP001374535">
    <property type="component" value="Chromosome 1"/>
</dbReference>
<keyword evidence="4" id="KW-1185">Reference proteome</keyword>
<organism evidence="2 4">
    <name type="scientific">Vigna mungo</name>
    <name type="common">Black gram</name>
    <name type="synonym">Phaseolus mungo</name>
    <dbReference type="NCBI Taxonomy" id="3915"/>
    <lineage>
        <taxon>Eukaryota</taxon>
        <taxon>Viridiplantae</taxon>
        <taxon>Streptophyta</taxon>
        <taxon>Embryophyta</taxon>
        <taxon>Tracheophyta</taxon>
        <taxon>Spermatophyta</taxon>
        <taxon>Magnoliopsida</taxon>
        <taxon>eudicotyledons</taxon>
        <taxon>Gunneridae</taxon>
        <taxon>Pentapetalae</taxon>
        <taxon>rosids</taxon>
        <taxon>fabids</taxon>
        <taxon>Fabales</taxon>
        <taxon>Fabaceae</taxon>
        <taxon>Papilionoideae</taxon>
        <taxon>50 kb inversion clade</taxon>
        <taxon>NPAAA clade</taxon>
        <taxon>indigoferoid/millettioid clade</taxon>
        <taxon>Phaseoleae</taxon>
        <taxon>Vigna</taxon>
    </lineage>
</organism>
<evidence type="ECO:0000313" key="4">
    <source>
        <dbReference type="Proteomes" id="UP001374535"/>
    </source>
</evidence>
<reference evidence="2 4" key="1">
    <citation type="journal article" date="2023" name="Life. Sci Alliance">
        <title>Evolutionary insights into 3D genome organization and epigenetic landscape of Vigna mungo.</title>
        <authorList>
            <person name="Junaid A."/>
            <person name="Singh B."/>
            <person name="Bhatia S."/>
        </authorList>
    </citation>
    <scope>NUCLEOTIDE SEQUENCE [LARGE SCALE GENOMIC DNA]</scope>
    <source>
        <strain evidence="2">Urdbean</strain>
    </source>
</reference>
<dbReference type="EMBL" id="CP144700">
    <property type="protein sequence ID" value="WVZ24720.1"/>
    <property type="molecule type" value="Genomic_DNA"/>
</dbReference>
<accession>A0AAQ3SCK8</accession>
<proteinExistence type="predicted"/>
<name>A0AAQ3SCK8_VIGMU</name>
<feature type="region of interest" description="Disordered" evidence="1">
    <location>
        <begin position="77"/>
        <end position="126"/>
    </location>
</feature>
<feature type="compositionally biased region" description="Low complexity" evidence="1">
    <location>
        <begin position="115"/>
        <end position="126"/>
    </location>
</feature>
<feature type="compositionally biased region" description="Low complexity" evidence="1">
    <location>
        <begin position="86"/>
        <end position="96"/>
    </location>
</feature>
<evidence type="ECO:0000313" key="2">
    <source>
        <dbReference type="EMBL" id="WVZ23926.1"/>
    </source>
</evidence>
<feature type="compositionally biased region" description="Polar residues" evidence="1">
    <location>
        <begin position="97"/>
        <end position="106"/>
    </location>
</feature>
<evidence type="ECO:0000256" key="1">
    <source>
        <dbReference type="SAM" id="MobiDB-lite"/>
    </source>
</evidence>